<comment type="caution">
    <text evidence="3">The sequence shown here is derived from an EMBL/GenBank/DDBJ whole genome shotgun (WGS) entry which is preliminary data.</text>
</comment>
<evidence type="ECO:0000256" key="1">
    <source>
        <dbReference type="ARBA" id="ARBA00009005"/>
    </source>
</evidence>
<reference evidence="3 4" key="1">
    <citation type="submission" date="2023-08" db="EMBL/GenBank/DDBJ databases">
        <authorList>
            <person name="Palmer J.M."/>
        </authorList>
    </citation>
    <scope>NUCLEOTIDE SEQUENCE [LARGE SCALE GENOMIC DNA]</scope>
    <source>
        <strain evidence="3 4">TWF481</strain>
    </source>
</reference>
<dbReference type="Pfam" id="PF00656">
    <property type="entry name" value="Peptidase_C14"/>
    <property type="match status" value="1"/>
</dbReference>
<evidence type="ECO:0000313" key="3">
    <source>
        <dbReference type="EMBL" id="KAK6511197.1"/>
    </source>
</evidence>
<dbReference type="Gene3D" id="3.40.50.1460">
    <property type="match status" value="1"/>
</dbReference>
<gene>
    <name evidence="3" type="ORF">TWF481_000118</name>
</gene>
<dbReference type="AlphaFoldDB" id="A0AAV9WNN7"/>
<accession>A0AAV9WNN7</accession>
<dbReference type="Proteomes" id="UP001370758">
    <property type="component" value="Unassembled WGS sequence"/>
</dbReference>
<dbReference type="EMBL" id="JAVHJL010000001">
    <property type="protein sequence ID" value="KAK6511197.1"/>
    <property type="molecule type" value="Genomic_DNA"/>
</dbReference>
<name>A0AAV9WNN7_9PEZI</name>
<dbReference type="InterPro" id="IPR050452">
    <property type="entry name" value="Metacaspase"/>
</dbReference>
<evidence type="ECO:0000313" key="4">
    <source>
        <dbReference type="Proteomes" id="UP001370758"/>
    </source>
</evidence>
<dbReference type="PANTHER" id="PTHR48104">
    <property type="entry name" value="METACASPASE-4"/>
    <property type="match status" value="1"/>
</dbReference>
<feature type="domain" description="Peptidase C14 caspase" evidence="2">
    <location>
        <begin position="8"/>
        <end position="293"/>
    </location>
</feature>
<proteinExistence type="inferred from homology"/>
<dbReference type="GO" id="GO:0005737">
    <property type="term" value="C:cytoplasm"/>
    <property type="evidence" value="ECO:0007669"/>
    <property type="project" value="TreeGrafter"/>
</dbReference>
<evidence type="ECO:0000259" key="2">
    <source>
        <dbReference type="Pfam" id="PF00656"/>
    </source>
</evidence>
<sequence length="706" mass="78771">MNRGHKIWALLIGVESYFEGKERPIEYPRLNGCVRDVEAVAKYLRQQGAQNIKTLTASNSRDGGPIESHTDLPIYENIERELHHITENSQAGDIVYIHYSGHGIRRSVLGQYNGADGDTITGTALALADVMRGGAYLTGYQLGVFIKGMVKKKGLRVTLVLDSCFSGQGLRSSKKYTPRTILGQSDNSMLQSDQIADDRAASTDLSLQPASRGTHVKRSWLSNPTGCTILTACQFDEAAGEDKFPGTDGAHGVLTYWMLKALTEGSRIMRPTHAKIKDYVQSKIMRMRPTLQQSPVLHGDGDYIFIGNEIVVERPACHINSRYQDEIELDIGKAQGVSVGAVYHVYTEALGAGIVNLSRLQAHIVETPDDSIFRSVAQISVKDLQEGEDPGRVYMEVGKGSTAVLQTWGLPSDVYVQVTLPDNYMQEFYLEGLRAELEQTPGIFLQTEGDAFDEPFFTVTTNDFNELEIRREGKPVPRIPIVSIEDREWIQKLSFLICHLARFEALSRQQTEFVTEPLPPHWFTFTAKAKGLEPIRECEEAYHVKGGQKLIVSFQLNDSCPLESAYVSFYTFSSAWGIHKIHPGPGQNSTKLSKRRVERFGIGVDPPPSTGEYLGEIQDTIRAFICTSDISWEELMLPDLPLEDLSIPENRINEVTVATRETMATKDRNISTRSRITEENFPRNVSSFALEEEALGVLDLTIKTIQ</sequence>
<comment type="similarity">
    <text evidence="1">Belongs to the peptidase C14B family.</text>
</comment>
<dbReference type="PANTHER" id="PTHR48104:SF30">
    <property type="entry name" value="METACASPASE-1"/>
    <property type="match status" value="1"/>
</dbReference>
<organism evidence="3 4">
    <name type="scientific">Arthrobotrys musiformis</name>
    <dbReference type="NCBI Taxonomy" id="47236"/>
    <lineage>
        <taxon>Eukaryota</taxon>
        <taxon>Fungi</taxon>
        <taxon>Dikarya</taxon>
        <taxon>Ascomycota</taxon>
        <taxon>Pezizomycotina</taxon>
        <taxon>Orbiliomycetes</taxon>
        <taxon>Orbiliales</taxon>
        <taxon>Orbiliaceae</taxon>
        <taxon>Arthrobotrys</taxon>
    </lineage>
</organism>
<dbReference type="GO" id="GO:0006508">
    <property type="term" value="P:proteolysis"/>
    <property type="evidence" value="ECO:0007669"/>
    <property type="project" value="InterPro"/>
</dbReference>
<dbReference type="GO" id="GO:0004197">
    <property type="term" value="F:cysteine-type endopeptidase activity"/>
    <property type="evidence" value="ECO:0007669"/>
    <property type="project" value="InterPro"/>
</dbReference>
<dbReference type="InterPro" id="IPR011600">
    <property type="entry name" value="Pept_C14_caspase"/>
</dbReference>
<keyword evidence="4" id="KW-1185">Reference proteome</keyword>
<protein>
    <recommendedName>
        <fullName evidence="2">Peptidase C14 caspase domain-containing protein</fullName>
    </recommendedName>
</protein>